<comment type="caution">
    <text evidence="2">The sequence shown here is derived from an EMBL/GenBank/DDBJ whole genome shotgun (WGS) entry which is preliminary data.</text>
</comment>
<evidence type="ECO:0000313" key="3">
    <source>
        <dbReference type="Proteomes" id="UP001237642"/>
    </source>
</evidence>
<protein>
    <submittedName>
        <fullName evidence="2">Uncharacterized protein</fullName>
    </submittedName>
</protein>
<feature type="compositionally biased region" description="Polar residues" evidence="1">
    <location>
        <begin position="66"/>
        <end position="82"/>
    </location>
</feature>
<organism evidence="2 3">
    <name type="scientific">Heracleum sosnowskyi</name>
    <dbReference type="NCBI Taxonomy" id="360622"/>
    <lineage>
        <taxon>Eukaryota</taxon>
        <taxon>Viridiplantae</taxon>
        <taxon>Streptophyta</taxon>
        <taxon>Embryophyta</taxon>
        <taxon>Tracheophyta</taxon>
        <taxon>Spermatophyta</taxon>
        <taxon>Magnoliopsida</taxon>
        <taxon>eudicotyledons</taxon>
        <taxon>Gunneridae</taxon>
        <taxon>Pentapetalae</taxon>
        <taxon>asterids</taxon>
        <taxon>campanulids</taxon>
        <taxon>Apiales</taxon>
        <taxon>Apiaceae</taxon>
        <taxon>Apioideae</taxon>
        <taxon>apioid superclade</taxon>
        <taxon>Tordylieae</taxon>
        <taxon>Tordyliinae</taxon>
        <taxon>Heracleum</taxon>
    </lineage>
</organism>
<feature type="region of interest" description="Disordered" evidence="1">
    <location>
        <begin position="20"/>
        <end position="85"/>
    </location>
</feature>
<feature type="region of interest" description="Disordered" evidence="1">
    <location>
        <begin position="97"/>
        <end position="134"/>
    </location>
</feature>
<sequence length="134" mass="14612">MQKNDDKVKEGENFVVAGERNIETVGGINGTGDKQVEAPTTRPSTARPPTERPSTARPPIVRFSTVKASSARPSSTGPTQVQGGVFNMPFIRSGMANQASNPLVPEPRHFLHGGKKVTTRQELQKTRNVRKNQH</sequence>
<name>A0AAD8LY14_9APIA</name>
<evidence type="ECO:0000313" key="2">
    <source>
        <dbReference type="EMBL" id="KAK1352727.1"/>
    </source>
</evidence>
<dbReference type="Proteomes" id="UP001237642">
    <property type="component" value="Unassembled WGS sequence"/>
</dbReference>
<dbReference type="EMBL" id="JAUIZM010000015">
    <property type="protein sequence ID" value="KAK1352727.1"/>
    <property type="molecule type" value="Genomic_DNA"/>
</dbReference>
<accession>A0AAD8LY14</accession>
<feature type="compositionally biased region" description="Low complexity" evidence="1">
    <location>
        <begin position="37"/>
        <end position="59"/>
    </location>
</feature>
<gene>
    <name evidence="2" type="ORF">POM88_053158</name>
</gene>
<reference evidence="2" key="2">
    <citation type="submission" date="2023-05" db="EMBL/GenBank/DDBJ databases">
        <authorList>
            <person name="Schelkunov M.I."/>
        </authorList>
    </citation>
    <scope>NUCLEOTIDE SEQUENCE</scope>
    <source>
        <strain evidence="2">Hsosn_3</strain>
        <tissue evidence="2">Leaf</tissue>
    </source>
</reference>
<dbReference type="AlphaFoldDB" id="A0AAD8LY14"/>
<proteinExistence type="predicted"/>
<reference evidence="2" key="1">
    <citation type="submission" date="2023-02" db="EMBL/GenBank/DDBJ databases">
        <title>Genome of toxic invasive species Heracleum sosnowskyi carries increased number of genes despite the absence of recent whole-genome duplications.</title>
        <authorList>
            <person name="Schelkunov M."/>
            <person name="Shtratnikova V."/>
            <person name="Makarenko M."/>
            <person name="Klepikova A."/>
            <person name="Omelchenko D."/>
            <person name="Novikova G."/>
            <person name="Obukhova E."/>
            <person name="Bogdanov V."/>
            <person name="Penin A."/>
            <person name="Logacheva M."/>
        </authorList>
    </citation>
    <scope>NUCLEOTIDE SEQUENCE</scope>
    <source>
        <strain evidence="2">Hsosn_3</strain>
        <tissue evidence="2">Leaf</tissue>
    </source>
</reference>
<keyword evidence="3" id="KW-1185">Reference proteome</keyword>
<evidence type="ECO:0000256" key="1">
    <source>
        <dbReference type="SAM" id="MobiDB-lite"/>
    </source>
</evidence>